<dbReference type="Proteomes" id="UP000190140">
    <property type="component" value="Unassembled WGS sequence"/>
</dbReference>
<accession>A0A1V4I913</accession>
<dbReference type="InterPro" id="IPR036593">
    <property type="entry name" value="CPE0013-like_sf"/>
</dbReference>
<dbReference type="SUPFAM" id="SSF160148">
    <property type="entry name" value="CPE0013-like"/>
    <property type="match status" value="1"/>
</dbReference>
<dbReference type="PANTHER" id="PTHR39450:SF1">
    <property type="entry name" value="DUF1667 DOMAIN-CONTAINING PROTEIN"/>
    <property type="match status" value="1"/>
</dbReference>
<evidence type="ECO:0000313" key="2">
    <source>
        <dbReference type="Proteomes" id="UP000190140"/>
    </source>
</evidence>
<dbReference type="OrthoDB" id="9811531at2"/>
<dbReference type="EMBL" id="MZGW01000003">
    <property type="protein sequence ID" value="OPJ56017.1"/>
    <property type="molecule type" value="Genomic_DNA"/>
</dbReference>
<keyword evidence="2" id="KW-1185">Reference proteome</keyword>
<dbReference type="Pfam" id="PF07892">
    <property type="entry name" value="DUF1667"/>
    <property type="match status" value="1"/>
</dbReference>
<gene>
    <name evidence="1" type="ORF">CLOTH_11950</name>
</gene>
<dbReference type="PANTHER" id="PTHR39450">
    <property type="entry name" value="MOLYBDOPTERIN OXIDOREDUCTASE, 4FE-4S CLUSTER-BINDING SUBUNIT"/>
    <property type="match status" value="1"/>
</dbReference>
<comment type="caution">
    <text evidence="1">The sequence shown here is derived from an EMBL/GenBank/DDBJ whole genome shotgun (WGS) entry which is preliminary data.</text>
</comment>
<sequence length="121" mass="13842">MQRDLVCIVCPIGCRMSIEKTDSKDYKVSLNKCKRGEKYAIEEVTNPKRMITTTVRINNGQLRLIPVKTKDAVPKEMIFEIMEYLDDIVVEAPIKLGDIIVENILNTGVDIVATRNMEKER</sequence>
<dbReference type="RefSeq" id="WP_079412096.1">
    <property type="nucleotide sequence ID" value="NZ_MZGW01000003.1"/>
</dbReference>
<evidence type="ECO:0008006" key="3">
    <source>
        <dbReference type="Google" id="ProtNLM"/>
    </source>
</evidence>
<evidence type="ECO:0000313" key="1">
    <source>
        <dbReference type="EMBL" id="OPJ56017.1"/>
    </source>
</evidence>
<dbReference type="Gene3D" id="3.10.530.10">
    <property type="entry name" value="CPE0013-like"/>
    <property type="match status" value="1"/>
</dbReference>
<protein>
    <recommendedName>
        <fullName evidence="3">4Fe-4S Mo/W bis-MGD-type domain-containing protein</fullName>
    </recommendedName>
</protein>
<dbReference type="STRING" id="29349.CLOTH_11950"/>
<organism evidence="1 2">
    <name type="scientific">Alkalithermobacter paradoxus</name>
    <dbReference type="NCBI Taxonomy" id="29349"/>
    <lineage>
        <taxon>Bacteria</taxon>
        <taxon>Bacillati</taxon>
        <taxon>Bacillota</taxon>
        <taxon>Clostridia</taxon>
        <taxon>Peptostreptococcales</taxon>
        <taxon>Tepidibacteraceae</taxon>
        <taxon>Alkalithermobacter</taxon>
    </lineage>
</organism>
<name>A0A1V4I913_9FIRM</name>
<dbReference type="AlphaFoldDB" id="A0A1V4I913"/>
<reference evidence="1 2" key="1">
    <citation type="submission" date="2017-03" db="EMBL/GenBank/DDBJ databases">
        <title>Genome sequence of Clostridium thermoalcaliphilum DSM 7309.</title>
        <authorList>
            <person name="Poehlein A."/>
            <person name="Daniel R."/>
        </authorList>
    </citation>
    <scope>NUCLEOTIDE SEQUENCE [LARGE SCALE GENOMIC DNA]</scope>
    <source>
        <strain evidence="1 2">DSM 7309</strain>
    </source>
</reference>
<dbReference type="InterPro" id="IPR012460">
    <property type="entry name" value="DUF1667"/>
</dbReference>
<proteinExistence type="predicted"/>